<feature type="transmembrane region" description="Helical" evidence="1">
    <location>
        <begin position="149"/>
        <end position="173"/>
    </location>
</feature>
<keyword evidence="1" id="KW-0812">Transmembrane</keyword>
<evidence type="ECO:0000256" key="1">
    <source>
        <dbReference type="SAM" id="Phobius"/>
    </source>
</evidence>
<proteinExistence type="predicted"/>
<keyword evidence="1" id="KW-1133">Transmembrane helix</keyword>
<accession>A0ABR3SU61</accession>
<sequence>MEKRFGLGDIKSLWDLGFGAVGLYNVITGWGVFTQRPPGALILMVLIANFPQAYLSMFYLLFNGLITSMALADEWSRYAYKRRALRVSERRGEQRSTYFLQVPYRIGVPLMVSSALFHWVISQNVFLANIDKRRGDNRKPLEDLTTENVLMSCGYSPSGMILAILTAAALLGIRRLPPGIPLVGSCSVAISAACHAPEDTSDEIPLIWGAIPDESDDGVGHCSFSSGPVDKPVEGRIYA</sequence>
<organism evidence="2 3">
    <name type="scientific">Neofusicoccum ribis</name>
    <dbReference type="NCBI Taxonomy" id="45134"/>
    <lineage>
        <taxon>Eukaryota</taxon>
        <taxon>Fungi</taxon>
        <taxon>Dikarya</taxon>
        <taxon>Ascomycota</taxon>
        <taxon>Pezizomycotina</taxon>
        <taxon>Dothideomycetes</taxon>
        <taxon>Dothideomycetes incertae sedis</taxon>
        <taxon>Botryosphaeriales</taxon>
        <taxon>Botryosphaeriaceae</taxon>
        <taxon>Neofusicoccum</taxon>
    </lineage>
</organism>
<gene>
    <name evidence="2" type="ORF">SLS56_005453</name>
</gene>
<feature type="transmembrane region" description="Helical" evidence="1">
    <location>
        <begin position="12"/>
        <end position="33"/>
    </location>
</feature>
<keyword evidence="3" id="KW-1185">Reference proteome</keyword>
<evidence type="ECO:0000313" key="3">
    <source>
        <dbReference type="Proteomes" id="UP001521116"/>
    </source>
</evidence>
<name>A0ABR3SU61_9PEZI</name>
<comment type="caution">
    <text evidence="2">The sequence shown here is derived from an EMBL/GenBank/DDBJ whole genome shotgun (WGS) entry which is preliminary data.</text>
</comment>
<reference evidence="2 3" key="1">
    <citation type="submission" date="2024-02" db="EMBL/GenBank/DDBJ databases">
        <title>De novo assembly and annotation of 12 fungi associated with fruit tree decline syndrome in Ontario, Canada.</title>
        <authorList>
            <person name="Sulman M."/>
            <person name="Ellouze W."/>
            <person name="Ilyukhin E."/>
        </authorList>
    </citation>
    <scope>NUCLEOTIDE SEQUENCE [LARGE SCALE GENOMIC DNA]</scope>
    <source>
        <strain evidence="2 3">M1-105</strain>
    </source>
</reference>
<protein>
    <submittedName>
        <fullName evidence="2">Uncharacterized protein</fullName>
    </submittedName>
</protein>
<evidence type="ECO:0000313" key="2">
    <source>
        <dbReference type="EMBL" id="KAL1629230.1"/>
    </source>
</evidence>
<dbReference type="Proteomes" id="UP001521116">
    <property type="component" value="Unassembled WGS sequence"/>
</dbReference>
<keyword evidence="1" id="KW-0472">Membrane</keyword>
<dbReference type="EMBL" id="JAJVDC020000055">
    <property type="protein sequence ID" value="KAL1629230.1"/>
    <property type="molecule type" value="Genomic_DNA"/>
</dbReference>
<dbReference type="PANTHER" id="PTHR35395">
    <property type="entry name" value="DUF6536 DOMAIN-CONTAINING PROTEIN"/>
    <property type="match status" value="1"/>
</dbReference>
<feature type="transmembrane region" description="Helical" evidence="1">
    <location>
        <begin position="97"/>
        <end position="121"/>
    </location>
</feature>
<dbReference type="PANTHER" id="PTHR35395:SF1">
    <property type="entry name" value="DUF6536 DOMAIN-CONTAINING PROTEIN"/>
    <property type="match status" value="1"/>
</dbReference>